<dbReference type="RefSeq" id="WP_271167308.1">
    <property type="nucleotide sequence ID" value="NZ_BSFI01000004.1"/>
</dbReference>
<dbReference type="AlphaFoldDB" id="A0A9W6MUT8"/>
<protein>
    <submittedName>
        <fullName evidence="1">Uncharacterized protein</fullName>
    </submittedName>
</protein>
<keyword evidence="2" id="KW-1185">Reference proteome</keyword>
<evidence type="ECO:0000313" key="1">
    <source>
        <dbReference type="EMBL" id="GLK67045.1"/>
    </source>
</evidence>
<sequence length="74" mass="8129">MPATAEQLRQWRDGLMQARLQGVREYRDSNGEAVTYKSDSEMARAIAAADAEIAALAGPRPNAFTFQTSKGLDR</sequence>
<dbReference type="NCBIfam" id="NF047331">
    <property type="entry name" value="phage_HTJ"/>
    <property type="match status" value="1"/>
</dbReference>
<dbReference type="Proteomes" id="UP001143372">
    <property type="component" value="Unassembled WGS sequence"/>
</dbReference>
<dbReference type="EMBL" id="BSFI01000004">
    <property type="protein sequence ID" value="GLK67045.1"/>
    <property type="molecule type" value="Genomic_DNA"/>
</dbReference>
<proteinExistence type="predicted"/>
<evidence type="ECO:0000313" key="2">
    <source>
        <dbReference type="Proteomes" id="UP001143372"/>
    </source>
</evidence>
<name>A0A9W6MUT8_9HYPH</name>
<gene>
    <name evidence="1" type="ORF">GCM10008179_06830</name>
</gene>
<organism evidence="1 2">
    <name type="scientific">Hansschlegelia plantiphila</name>
    <dbReference type="NCBI Taxonomy" id="374655"/>
    <lineage>
        <taxon>Bacteria</taxon>
        <taxon>Pseudomonadati</taxon>
        <taxon>Pseudomonadota</taxon>
        <taxon>Alphaproteobacteria</taxon>
        <taxon>Hyphomicrobiales</taxon>
        <taxon>Methylopilaceae</taxon>
        <taxon>Hansschlegelia</taxon>
    </lineage>
</organism>
<reference evidence="1" key="2">
    <citation type="submission" date="2023-01" db="EMBL/GenBank/DDBJ databases">
        <authorList>
            <person name="Sun Q."/>
            <person name="Evtushenko L."/>
        </authorList>
    </citation>
    <scope>NUCLEOTIDE SEQUENCE</scope>
    <source>
        <strain evidence="1">VKM B-2347</strain>
    </source>
</reference>
<comment type="caution">
    <text evidence="1">The sequence shown here is derived from an EMBL/GenBank/DDBJ whole genome shotgun (WGS) entry which is preliminary data.</text>
</comment>
<accession>A0A9W6MUT8</accession>
<reference evidence="1" key="1">
    <citation type="journal article" date="2014" name="Int. J. Syst. Evol. Microbiol.">
        <title>Complete genome sequence of Corynebacterium casei LMG S-19264T (=DSM 44701T), isolated from a smear-ripened cheese.</title>
        <authorList>
            <consortium name="US DOE Joint Genome Institute (JGI-PGF)"/>
            <person name="Walter F."/>
            <person name="Albersmeier A."/>
            <person name="Kalinowski J."/>
            <person name="Ruckert C."/>
        </authorList>
    </citation>
    <scope>NUCLEOTIDE SEQUENCE</scope>
    <source>
        <strain evidence="1">VKM B-2347</strain>
    </source>
</reference>